<feature type="non-terminal residue" evidence="1">
    <location>
        <position position="25"/>
    </location>
</feature>
<comment type="caution">
    <text evidence="1">The sequence shown here is derived from an EMBL/GenBank/DDBJ whole genome shotgun (WGS) entry which is preliminary data.</text>
</comment>
<accession>A0A7J8MU73</accession>
<dbReference type="Proteomes" id="UP000593572">
    <property type="component" value="Unassembled WGS sequence"/>
</dbReference>
<feature type="non-terminal residue" evidence="1">
    <location>
        <position position="1"/>
    </location>
</feature>
<dbReference type="AlphaFoldDB" id="A0A7J8MU73"/>
<sequence length="25" mass="2972">AAAIFKVQRSSRLEARKEEQRKQEL</sequence>
<organism evidence="1 2">
    <name type="scientific">Gossypium lobatum</name>
    <dbReference type="NCBI Taxonomy" id="34289"/>
    <lineage>
        <taxon>Eukaryota</taxon>
        <taxon>Viridiplantae</taxon>
        <taxon>Streptophyta</taxon>
        <taxon>Embryophyta</taxon>
        <taxon>Tracheophyta</taxon>
        <taxon>Spermatophyta</taxon>
        <taxon>Magnoliopsida</taxon>
        <taxon>eudicotyledons</taxon>
        <taxon>Gunneridae</taxon>
        <taxon>Pentapetalae</taxon>
        <taxon>rosids</taxon>
        <taxon>malvids</taxon>
        <taxon>Malvales</taxon>
        <taxon>Malvaceae</taxon>
        <taxon>Malvoideae</taxon>
        <taxon>Gossypium</taxon>
    </lineage>
</organism>
<dbReference type="EMBL" id="JABEZX010000010">
    <property type="protein sequence ID" value="MBA0568267.1"/>
    <property type="molecule type" value="Genomic_DNA"/>
</dbReference>
<gene>
    <name evidence="1" type="ORF">Golob_005772</name>
</gene>
<name>A0A7J8MU73_9ROSI</name>
<evidence type="ECO:0000313" key="2">
    <source>
        <dbReference type="Proteomes" id="UP000593572"/>
    </source>
</evidence>
<protein>
    <submittedName>
        <fullName evidence="1">Uncharacterized protein</fullName>
    </submittedName>
</protein>
<reference evidence="1 2" key="1">
    <citation type="journal article" date="2019" name="Genome Biol. Evol.">
        <title>Insights into the evolution of the New World diploid cottons (Gossypium, subgenus Houzingenia) based on genome sequencing.</title>
        <authorList>
            <person name="Grover C.E."/>
            <person name="Arick M.A. 2nd"/>
            <person name="Thrash A."/>
            <person name="Conover J.L."/>
            <person name="Sanders W.S."/>
            <person name="Peterson D.G."/>
            <person name="Frelichowski J.E."/>
            <person name="Scheffler J.A."/>
            <person name="Scheffler B.E."/>
            <person name="Wendel J.F."/>
        </authorList>
    </citation>
    <scope>NUCLEOTIDE SEQUENCE [LARGE SCALE GENOMIC DNA]</scope>
    <source>
        <strain evidence="1">157</strain>
        <tissue evidence="1">Leaf</tissue>
    </source>
</reference>
<keyword evidence="2" id="KW-1185">Reference proteome</keyword>
<proteinExistence type="predicted"/>
<evidence type="ECO:0000313" key="1">
    <source>
        <dbReference type="EMBL" id="MBA0568267.1"/>
    </source>
</evidence>